<evidence type="ECO:0000313" key="3">
    <source>
        <dbReference type="EMBL" id="EJW71316.1"/>
    </source>
</evidence>
<dbReference type="InterPro" id="IPR050518">
    <property type="entry name" value="Rpo3/RPB3_RNA_Pol_subunit"/>
</dbReference>
<dbReference type="AlphaFoldDB" id="J9DP68"/>
<gene>
    <name evidence="3" type="ORF">WUBG_17779</name>
</gene>
<dbReference type="EMBL" id="ADBV01018929">
    <property type="protein sequence ID" value="EJW71316.1"/>
    <property type="molecule type" value="Genomic_DNA"/>
</dbReference>
<proteinExistence type="predicted"/>
<dbReference type="PANTHER" id="PTHR11800:SF13">
    <property type="entry name" value="DNA-DIRECTED RNA POLYMERASES I AND III SUBUNIT RPAC1"/>
    <property type="match status" value="1"/>
</dbReference>
<dbReference type="GO" id="GO:0003899">
    <property type="term" value="F:DNA-directed RNA polymerase activity"/>
    <property type="evidence" value="ECO:0007669"/>
    <property type="project" value="TreeGrafter"/>
</dbReference>
<keyword evidence="1" id="KW-0240">DNA-directed RNA polymerase</keyword>
<evidence type="ECO:0000313" key="4">
    <source>
        <dbReference type="Proteomes" id="UP000004810"/>
    </source>
</evidence>
<feature type="non-terminal residue" evidence="3">
    <location>
        <position position="1"/>
    </location>
</feature>
<keyword evidence="2" id="KW-0804">Transcription</keyword>
<sequence>TYDTDSDFGSSTIQWDVDTYISKIKIFIVNESKDGMVLEFDLVGVEAPIANAIRRVLIAE</sequence>
<comment type="caution">
    <text evidence="3">The sequence shown here is derived from an EMBL/GenBank/DDBJ whole genome shotgun (WGS) entry which is preliminary data.</text>
</comment>
<dbReference type="PANTHER" id="PTHR11800">
    <property type="entry name" value="DNA-DIRECTED RNA POLYMERASE"/>
    <property type="match status" value="1"/>
</dbReference>
<dbReference type="GO" id="GO:0005666">
    <property type="term" value="C:RNA polymerase III complex"/>
    <property type="evidence" value="ECO:0007669"/>
    <property type="project" value="TreeGrafter"/>
</dbReference>
<name>J9DP68_WUCBA</name>
<protein>
    <submittedName>
        <fullName evidence="3">Uncharacterized protein</fullName>
    </submittedName>
</protein>
<dbReference type="GO" id="GO:0005736">
    <property type="term" value="C:RNA polymerase I complex"/>
    <property type="evidence" value="ECO:0007669"/>
    <property type="project" value="TreeGrafter"/>
</dbReference>
<accession>J9DP68</accession>
<dbReference type="SUPFAM" id="SSF55257">
    <property type="entry name" value="RBP11-like subunits of RNA polymerase"/>
    <property type="match status" value="1"/>
</dbReference>
<dbReference type="GO" id="GO:0006351">
    <property type="term" value="P:DNA-templated transcription"/>
    <property type="evidence" value="ECO:0007669"/>
    <property type="project" value="InterPro"/>
</dbReference>
<dbReference type="Gene3D" id="3.30.1360.10">
    <property type="entry name" value="RNA polymerase, RBP11-like subunit"/>
    <property type="match status" value="1"/>
</dbReference>
<evidence type="ECO:0000256" key="1">
    <source>
        <dbReference type="ARBA" id="ARBA00022478"/>
    </source>
</evidence>
<evidence type="ECO:0000256" key="2">
    <source>
        <dbReference type="ARBA" id="ARBA00023163"/>
    </source>
</evidence>
<dbReference type="InterPro" id="IPR036603">
    <property type="entry name" value="RBP11-like"/>
</dbReference>
<feature type="non-terminal residue" evidence="3">
    <location>
        <position position="60"/>
    </location>
</feature>
<dbReference type="Proteomes" id="UP000004810">
    <property type="component" value="Unassembled WGS sequence"/>
</dbReference>
<dbReference type="GO" id="GO:0046983">
    <property type="term" value="F:protein dimerization activity"/>
    <property type="evidence" value="ECO:0007669"/>
    <property type="project" value="InterPro"/>
</dbReference>
<organism evidence="3 4">
    <name type="scientific">Wuchereria bancrofti</name>
    <dbReference type="NCBI Taxonomy" id="6293"/>
    <lineage>
        <taxon>Eukaryota</taxon>
        <taxon>Metazoa</taxon>
        <taxon>Ecdysozoa</taxon>
        <taxon>Nematoda</taxon>
        <taxon>Chromadorea</taxon>
        <taxon>Rhabditida</taxon>
        <taxon>Spirurina</taxon>
        <taxon>Spiruromorpha</taxon>
        <taxon>Filarioidea</taxon>
        <taxon>Onchocercidae</taxon>
        <taxon>Wuchereria</taxon>
    </lineage>
</organism>
<reference evidence="4" key="1">
    <citation type="submission" date="2012-08" db="EMBL/GenBank/DDBJ databases">
        <title>The Genome Sequence of Wuchereria bancrofti.</title>
        <authorList>
            <person name="Nutman T.B."/>
            <person name="Fink D.L."/>
            <person name="Russ C."/>
            <person name="Young S."/>
            <person name="Zeng Q."/>
            <person name="Koehrsen M."/>
            <person name="Alvarado L."/>
            <person name="Berlin A."/>
            <person name="Chapman S.B."/>
            <person name="Chen Z."/>
            <person name="Freedman E."/>
            <person name="Gellesch M."/>
            <person name="Goldberg J."/>
            <person name="Griggs A."/>
            <person name="Gujja S."/>
            <person name="Heilman E.R."/>
            <person name="Heiman D."/>
            <person name="Hepburn T."/>
            <person name="Howarth C."/>
            <person name="Jen D."/>
            <person name="Larson L."/>
            <person name="Lewis B."/>
            <person name="Mehta T."/>
            <person name="Park D."/>
            <person name="Pearson M."/>
            <person name="Roberts A."/>
            <person name="Saif S."/>
            <person name="Shea T."/>
            <person name="Shenoy N."/>
            <person name="Sisk P."/>
            <person name="Stolte C."/>
            <person name="Sykes S."/>
            <person name="Walk T."/>
            <person name="White J."/>
            <person name="Yandava C."/>
            <person name="Haas B."/>
            <person name="Henn M.R."/>
            <person name="Nusbaum C."/>
            <person name="Birren B."/>
        </authorList>
    </citation>
    <scope>NUCLEOTIDE SEQUENCE [LARGE SCALE GENOMIC DNA]</scope>
    <source>
        <strain evidence="4">NA</strain>
    </source>
</reference>